<keyword evidence="1" id="KW-1133">Transmembrane helix</keyword>
<accession>A0A0C3AVV5</accession>
<keyword evidence="1" id="KW-0812">Transmembrane</keyword>
<name>A0A0C3AVV5_PILCF</name>
<dbReference type="Pfam" id="PF20151">
    <property type="entry name" value="DUF6533"/>
    <property type="match status" value="1"/>
</dbReference>
<feature type="domain" description="DUF6533" evidence="2">
    <location>
        <begin position="18"/>
        <end position="63"/>
    </location>
</feature>
<organism evidence="3 4">
    <name type="scientific">Piloderma croceum (strain F 1598)</name>
    <dbReference type="NCBI Taxonomy" id="765440"/>
    <lineage>
        <taxon>Eukaryota</taxon>
        <taxon>Fungi</taxon>
        <taxon>Dikarya</taxon>
        <taxon>Basidiomycota</taxon>
        <taxon>Agaricomycotina</taxon>
        <taxon>Agaricomycetes</taxon>
        <taxon>Agaricomycetidae</taxon>
        <taxon>Atheliales</taxon>
        <taxon>Atheliaceae</taxon>
        <taxon>Piloderma</taxon>
    </lineage>
</organism>
<keyword evidence="4" id="KW-1185">Reference proteome</keyword>
<evidence type="ECO:0000313" key="4">
    <source>
        <dbReference type="Proteomes" id="UP000054166"/>
    </source>
</evidence>
<reference evidence="4" key="2">
    <citation type="submission" date="2015-01" db="EMBL/GenBank/DDBJ databases">
        <title>Evolutionary Origins and Diversification of the Mycorrhizal Mutualists.</title>
        <authorList>
            <consortium name="DOE Joint Genome Institute"/>
            <consortium name="Mycorrhizal Genomics Consortium"/>
            <person name="Kohler A."/>
            <person name="Kuo A."/>
            <person name="Nagy L.G."/>
            <person name="Floudas D."/>
            <person name="Copeland A."/>
            <person name="Barry K.W."/>
            <person name="Cichocki N."/>
            <person name="Veneault-Fourrey C."/>
            <person name="LaButti K."/>
            <person name="Lindquist E.A."/>
            <person name="Lipzen A."/>
            <person name="Lundell T."/>
            <person name="Morin E."/>
            <person name="Murat C."/>
            <person name="Riley R."/>
            <person name="Ohm R."/>
            <person name="Sun H."/>
            <person name="Tunlid A."/>
            <person name="Henrissat B."/>
            <person name="Grigoriev I.V."/>
            <person name="Hibbett D.S."/>
            <person name="Martin F."/>
        </authorList>
    </citation>
    <scope>NUCLEOTIDE SEQUENCE [LARGE SCALE GENOMIC DNA]</scope>
    <source>
        <strain evidence="4">F 1598</strain>
    </source>
</reference>
<reference evidence="3 4" key="1">
    <citation type="submission" date="2014-04" db="EMBL/GenBank/DDBJ databases">
        <authorList>
            <consortium name="DOE Joint Genome Institute"/>
            <person name="Kuo A."/>
            <person name="Tarkka M."/>
            <person name="Buscot F."/>
            <person name="Kohler A."/>
            <person name="Nagy L.G."/>
            <person name="Floudas D."/>
            <person name="Copeland A."/>
            <person name="Barry K.W."/>
            <person name="Cichocki N."/>
            <person name="Veneault-Fourrey C."/>
            <person name="LaButti K."/>
            <person name="Lindquist E.A."/>
            <person name="Lipzen A."/>
            <person name="Lundell T."/>
            <person name="Morin E."/>
            <person name="Murat C."/>
            <person name="Sun H."/>
            <person name="Tunlid A."/>
            <person name="Henrissat B."/>
            <person name="Grigoriev I.V."/>
            <person name="Hibbett D.S."/>
            <person name="Martin F."/>
            <person name="Nordberg H.P."/>
            <person name="Cantor M.N."/>
            <person name="Hua S.X."/>
        </authorList>
    </citation>
    <scope>NUCLEOTIDE SEQUENCE [LARGE SCALE GENOMIC DNA]</scope>
    <source>
        <strain evidence="3 4">F 1598</strain>
    </source>
</reference>
<proteinExistence type="predicted"/>
<dbReference type="InterPro" id="IPR045340">
    <property type="entry name" value="DUF6533"/>
</dbReference>
<feature type="transmembrane region" description="Helical" evidence="1">
    <location>
        <begin position="89"/>
        <end position="109"/>
    </location>
</feature>
<feature type="transmembrane region" description="Helical" evidence="1">
    <location>
        <begin position="215"/>
        <end position="233"/>
    </location>
</feature>
<dbReference type="Proteomes" id="UP000054166">
    <property type="component" value="Unassembled WGS sequence"/>
</dbReference>
<feature type="transmembrane region" description="Helical" evidence="1">
    <location>
        <begin position="239"/>
        <end position="261"/>
    </location>
</feature>
<dbReference type="OrthoDB" id="3251775at2759"/>
<dbReference type="InParanoid" id="A0A0C3AVV5"/>
<protein>
    <recommendedName>
        <fullName evidence="2">DUF6533 domain-containing protein</fullName>
    </recommendedName>
</protein>
<evidence type="ECO:0000259" key="2">
    <source>
        <dbReference type="Pfam" id="PF20151"/>
    </source>
</evidence>
<feature type="transmembrane region" description="Helical" evidence="1">
    <location>
        <begin position="121"/>
        <end position="143"/>
    </location>
</feature>
<sequence length="299" mass="33390">MDTESAAVIVQHLQITRYVDAAGLVFLLYDHILTFDDEVRLVWSADTKLPKLLFLINRYFVPIGMILRVNDSSGLTLLKLSDNVCKAELIAILFIGMISIAVSNFLVLLRIWVLWDRNRQLIYCTGAAFLAAQISAFTVYSIVVSRMAPFMIYDLDLFACVLTEKPGNASIASLWIPGLAFEVLVSAVVWWNTLERPRLESNAALTKVLFREGMIYFLVLTSLRVLNLVLGFVAPISLIFMGMLLIWCATTATTSHFILSLRKLSVDGLKGNAINIELQSMDFPEVGDITTLVATDLKM</sequence>
<dbReference type="HOGENOM" id="CLU_035509_1_1_1"/>
<evidence type="ECO:0000256" key="1">
    <source>
        <dbReference type="SAM" id="Phobius"/>
    </source>
</evidence>
<evidence type="ECO:0000313" key="3">
    <source>
        <dbReference type="EMBL" id="KIM78133.1"/>
    </source>
</evidence>
<feature type="transmembrane region" description="Helical" evidence="1">
    <location>
        <begin position="174"/>
        <end position="194"/>
    </location>
</feature>
<gene>
    <name evidence="3" type="ORF">PILCRDRAFT_824849</name>
</gene>
<keyword evidence="1" id="KW-0472">Membrane</keyword>
<dbReference type="AlphaFoldDB" id="A0A0C3AVV5"/>
<dbReference type="EMBL" id="KN833019">
    <property type="protein sequence ID" value="KIM78133.1"/>
    <property type="molecule type" value="Genomic_DNA"/>
</dbReference>